<evidence type="ECO:0000256" key="3">
    <source>
        <dbReference type="ARBA" id="ARBA00022741"/>
    </source>
</evidence>
<dbReference type="AlphaFoldDB" id="A0A6N9TQ54"/>
<protein>
    <submittedName>
        <fullName evidence="13">UDP-N-acetylmuramate:L-alanyl-gamma-D-glutamyl-meso-diaminopimelate ligase</fullName>
    </submittedName>
</protein>
<dbReference type="GO" id="GO:0071555">
    <property type="term" value="P:cell wall organization"/>
    <property type="evidence" value="ECO:0007669"/>
    <property type="project" value="UniProtKB-KW"/>
</dbReference>
<dbReference type="GO" id="GO:0009252">
    <property type="term" value="P:peptidoglycan biosynthetic process"/>
    <property type="evidence" value="ECO:0007669"/>
    <property type="project" value="UniProtKB-KW"/>
</dbReference>
<dbReference type="Pfam" id="PF02875">
    <property type="entry name" value="Mur_ligase_C"/>
    <property type="match status" value="1"/>
</dbReference>
<dbReference type="SUPFAM" id="SSF53244">
    <property type="entry name" value="MurD-like peptide ligases, peptide-binding domain"/>
    <property type="match status" value="1"/>
</dbReference>
<keyword evidence="1 13" id="KW-0436">Ligase</keyword>
<dbReference type="Gene3D" id="3.90.190.20">
    <property type="entry name" value="Mur ligase, C-terminal domain"/>
    <property type="match status" value="1"/>
</dbReference>
<dbReference type="InterPro" id="IPR013221">
    <property type="entry name" value="Mur_ligase_cen"/>
</dbReference>
<keyword evidence="9" id="KW-0472">Membrane</keyword>
<keyword evidence="14" id="KW-1185">Reference proteome</keyword>
<keyword evidence="8" id="KW-0961">Cell wall biogenesis/degradation</keyword>
<dbReference type="InterPro" id="IPR036615">
    <property type="entry name" value="Mur_ligase_C_dom_sf"/>
</dbReference>
<evidence type="ECO:0000256" key="6">
    <source>
        <dbReference type="ARBA" id="ARBA00022984"/>
    </source>
</evidence>
<dbReference type="GO" id="GO:0008360">
    <property type="term" value="P:regulation of cell shape"/>
    <property type="evidence" value="ECO:0007669"/>
    <property type="project" value="UniProtKB-KW"/>
</dbReference>
<keyword evidence="9" id="KW-1133">Transmembrane helix</keyword>
<evidence type="ECO:0000256" key="2">
    <source>
        <dbReference type="ARBA" id="ARBA00022618"/>
    </source>
</evidence>
<feature type="domain" description="Mur ligase N-terminal catalytic" evidence="10">
    <location>
        <begin position="25"/>
        <end position="122"/>
    </location>
</feature>
<feature type="domain" description="Mur ligase central" evidence="12">
    <location>
        <begin position="198"/>
        <end position="315"/>
    </location>
</feature>
<dbReference type="Pfam" id="PF08245">
    <property type="entry name" value="Mur_ligase_M"/>
    <property type="match status" value="1"/>
</dbReference>
<dbReference type="Gene3D" id="3.40.1190.10">
    <property type="entry name" value="Mur-like, catalytic domain"/>
    <property type="match status" value="1"/>
</dbReference>
<dbReference type="InterPro" id="IPR000713">
    <property type="entry name" value="Mur_ligase_N"/>
</dbReference>
<dbReference type="EMBL" id="JAAGRR010000128">
    <property type="protein sequence ID" value="NDY43178.1"/>
    <property type="molecule type" value="Genomic_DNA"/>
</dbReference>
<dbReference type="SUPFAM" id="SSF51984">
    <property type="entry name" value="MurCD N-terminal domain"/>
    <property type="match status" value="1"/>
</dbReference>
<dbReference type="GO" id="GO:0051301">
    <property type="term" value="P:cell division"/>
    <property type="evidence" value="ECO:0007669"/>
    <property type="project" value="UniProtKB-KW"/>
</dbReference>
<keyword evidence="2" id="KW-0132">Cell division</keyword>
<keyword evidence="9" id="KW-0812">Transmembrane</keyword>
<dbReference type="PANTHER" id="PTHR43445:SF5">
    <property type="entry name" value="UDP-N-ACETYLMURAMATE--L-ALANYL-GAMMA-D-GLUTAMYL-MESO-2,6-DIAMINOHEPTANDIOATE LIGASE"/>
    <property type="match status" value="1"/>
</dbReference>
<dbReference type="GO" id="GO:0016881">
    <property type="term" value="F:acid-amino acid ligase activity"/>
    <property type="evidence" value="ECO:0007669"/>
    <property type="project" value="InterPro"/>
</dbReference>
<name>A0A6N9TQ54_DISTH</name>
<keyword evidence="3" id="KW-0547">Nucleotide-binding</keyword>
<evidence type="ECO:0000256" key="7">
    <source>
        <dbReference type="ARBA" id="ARBA00023306"/>
    </source>
</evidence>
<dbReference type="InterPro" id="IPR005757">
    <property type="entry name" value="Mpl"/>
</dbReference>
<evidence type="ECO:0000259" key="11">
    <source>
        <dbReference type="Pfam" id="PF02875"/>
    </source>
</evidence>
<dbReference type="NCBIfam" id="TIGR01081">
    <property type="entry name" value="mpl"/>
    <property type="match status" value="1"/>
</dbReference>
<dbReference type="PANTHER" id="PTHR43445">
    <property type="entry name" value="UDP-N-ACETYLMURAMATE--L-ALANINE LIGASE-RELATED"/>
    <property type="match status" value="1"/>
</dbReference>
<evidence type="ECO:0000256" key="4">
    <source>
        <dbReference type="ARBA" id="ARBA00022840"/>
    </source>
</evidence>
<dbReference type="Proteomes" id="UP000469346">
    <property type="component" value="Unassembled WGS sequence"/>
</dbReference>
<comment type="caution">
    <text evidence="13">The sequence shown here is derived from an EMBL/GenBank/DDBJ whole genome shotgun (WGS) entry which is preliminary data.</text>
</comment>
<evidence type="ECO:0000256" key="1">
    <source>
        <dbReference type="ARBA" id="ARBA00022598"/>
    </source>
</evidence>
<evidence type="ECO:0000259" key="12">
    <source>
        <dbReference type="Pfam" id="PF08245"/>
    </source>
</evidence>
<dbReference type="SUPFAM" id="SSF53623">
    <property type="entry name" value="MurD-like peptide ligases, catalytic domain"/>
    <property type="match status" value="1"/>
</dbReference>
<dbReference type="InterPro" id="IPR036565">
    <property type="entry name" value="Mur-like_cat_sf"/>
</dbReference>
<keyword evidence="7" id="KW-0131">Cell cycle</keyword>
<evidence type="ECO:0000256" key="5">
    <source>
        <dbReference type="ARBA" id="ARBA00022960"/>
    </source>
</evidence>
<proteinExistence type="predicted"/>
<organism evidence="13 14">
    <name type="scientific">Dissulfurirhabdus thermomarina</name>
    <dbReference type="NCBI Taxonomy" id="1765737"/>
    <lineage>
        <taxon>Bacteria</taxon>
        <taxon>Deltaproteobacteria</taxon>
        <taxon>Dissulfurirhabdaceae</taxon>
        <taxon>Dissulfurirhabdus</taxon>
    </lineage>
</organism>
<evidence type="ECO:0000313" key="14">
    <source>
        <dbReference type="Proteomes" id="UP000469346"/>
    </source>
</evidence>
<feature type="transmembrane region" description="Helical" evidence="9">
    <location>
        <begin position="23"/>
        <end position="42"/>
    </location>
</feature>
<reference evidence="13 14" key="1">
    <citation type="submission" date="2020-02" db="EMBL/GenBank/DDBJ databases">
        <title>Comparative genomics of sulfur disproportionating microorganisms.</title>
        <authorList>
            <person name="Ward L.M."/>
            <person name="Bertran E."/>
            <person name="Johnston D.T."/>
        </authorList>
    </citation>
    <scope>NUCLEOTIDE SEQUENCE [LARGE SCALE GENOMIC DNA]</scope>
    <source>
        <strain evidence="13 14">DSM 100025</strain>
    </source>
</reference>
<accession>A0A6N9TQ54</accession>
<evidence type="ECO:0000313" key="13">
    <source>
        <dbReference type="EMBL" id="NDY43178.1"/>
    </source>
</evidence>
<evidence type="ECO:0000259" key="10">
    <source>
        <dbReference type="Pfam" id="PF01225"/>
    </source>
</evidence>
<dbReference type="InterPro" id="IPR050061">
    <property type="entry name" value="MurCDEF_pg_biosynth"/>
</dbReference>
<keyword evidence="4" id="KW-0067">ATP-binding</keyword>
<evidence type="ECO:0000256" key="9">
    <source>
        <dbReference type="SAM" id="Phobius"/>
    </source>
</evidence>
<dbReference type="RefSeq" id="WP_163299292.1">
    <property type="nucleotide sequence ID" value="NZ_JAAGRR010000128.1"/>
</dbReference>
<sequence>MTSRESGHDGGARRVPGIPPPGAVVHLVGICGTGMAALAGLFKARGYVVRGSDANVYPPMSDLLRELGIPVAQGYDPGNLEPAPDLVVIGNVVRRDNPEARAVIEAGLPYLSLPEAVARLCLEDRASLVVAGTHGKTTTASLLVGALAGAGYDPGFLIGGVVRSHGRGFHPGAPPWFVLEGDEYDTAFFDKGPKFLHYRPQAVILTSLEFDHADIYPDLAAVKAAFRGLVALLPPDGLLVACSDWPDVLEVAAGAAAPVVTYGTGPGADWRLESVEVGPDGTAFQAVAPGGRRRAFTLALPGAHNALNALAVAALCDGLGVEPEGAARGLAACRGVRRRQEVRGEAGGVTVIDDFAHHPTAVRVTLEALRAAYPGRRLLVAFEPRTNTSRRKVFQEAYARAFDAADRVWVREVPDPEKVPAAERFSSRRLVADLETRGVAAGWFPDAGAIADDLVAACRPGDVVAVLSNGAFEGLHERLLRRLAGGAE</sequence>
<dbReference type="Gene3D" id="3.40.50.720">
    <property type="entry name" value="NAD(P)-binding Rossmann-like Domain"/>
    <property type="match status" value="1"/>
</dbReference>
<keyword evidence="5" id="KW-0133">Cell shape</keyword>
<dbReference type="GO" id="GO:0005524">
    <property type="term" value="F:ATP binding"/>
    <property type="evidence" value="ECO:0007669"/>
    <property type="project" value="UniProtKB-KW"/>
</dbReference>
<feature type="domain" description="Mur ligase C-terminal" evidence="11">
    <location>
        <begin position="338"/>
        <end position="470"/>
    </location>
</feature>
<evidence type="ECO:0000256" key="8">
    <source>
        <dbReference type="ARBA" id="ARBA00023316"/>
    </source>
</evidence>
<gene>
    <name evidence="13" type="primary">mpl</name>
    <name evidence="13" type="ORF">G3N55_10035</name>
</gene>
<dbReference type="Pfam" id="PF01225">
    <property type="entry name" value="Mur_ligase"/>
    <property type="match status" value="1"/>
</dbReference>
<keyword evidence="6" id="KW-0573">Peptidoglycan synthesis</keyword>
<dbReference type="InterPro" id="IPR004101">
    <property type="entry name" value="Mur_ligase_C"/>
</dbReference>